<dbReference type="Proteomes" id="UP001150217">
    <property type="component" value="Unassembled WGS sequence"/>
</dbReference>
<feature type="region of interest" description="Disordered" evidence="1">
    <location>
        <begin position="1"/>
        <end position="24"/>
    </location>
</feature>
<accession>A0ABQ8VLQ8</accession>
<name>A0ABQ8VLQ8_9AGAR</name>
<protein>
    <submittedName>
        <fullName evidence="2">Uncharacterized protein</fullName>
    </submittedName>
</protein>
<gene>
    <name evidence="2" type="ORF">C8R41DRAFT_917672</name>
</gene>
<reference evidence="2" key="1">
    <citation type="submission" date="2022-08" db="EMBL/GenBank/DDBJ databases">
        <title>A Global Phylogenomic Analysis of the Shiitake Genus Lentinula.</title>
        <authorList>
            <consortium name="DOE Joint Genome Institute"/>
            <person name="Sierra-Patev S."/>
            <person name="Min B."/>
            <person name="Naranjo-Ortiz M."/>
            <person name="Looney B."/>
            <person name="Konkel Z."/>
            <person name="Slot J.C."/>
            <person name="Sakamoto Y."/>
            <person name="Steenwyk J.L."/>
            <person name="Rokas A."/>
            <person name="Carro J."/>
            <person name="Camarero S."/>
            <person name="Ferreira P."/>
            <person name="Molpeceres G."/>
            <person name="Ruiz-Duenas F.J."/>
            <person name="Serrano A."/>
            <person name="Henrissat B."/>
            <person name="Drula E."/>
            <person name="Hughes K.W."/>
            <person name="Mata J.L."/>
            <person name="Ishikawa N.K."/>
            <person name="Vargas-Isla R."/>
            <person name="Ushijima S."/>
            <person name="Smith C.A."/>
            <person name="Ahrendt S."/>
            <person name="Andreopoulos W."/>
            <person name="He G."/>
            <person name="Labutti K."/>
            <person name="Lipzen A."/>
            <person name="Ng V."/>
            <person name="Riley R."/>
            <person name="Sandor L."/>
            <person name="Barry K."/>
            <person name="Martinez A.T."/>
            <person name="Xiao Y."/>
            <person name="Gibbons J.G."/>
            <person name="Terashima K."/>
            <person name="Grigoriev I.V."/>
            <person name="Hibbett D.S."/>
        </authorList>
    </citation>
    <scope>NUCLEOTIDE SEQUENCE</scope>
    <source>
        <strain evidence="2">RHP3577 ss4</strain>
    </source>
</reference>
<feature type="region of interest" description="Disordered" evidence="1">
    <location>
        <begin position="237"/>
        <end position="286"/>
    </location>
</feature>
<evidence type="ECO:0000313" key="2">
    <source>
        <dbReference type="EMBL" id="KAJ4497329.1"/>
    </source>
</evidence>
<feature type="region of interest" description="Disordered" evidence="1">
    <location>
        <begin position="508"/>
        <end position="557"/>
    </location>
</feature>
<sequence>MDGDWPAHDSSHSPQNNEPDVAGFGTDPVIFAHRVASQFQLGDKSRADVVDIAKYINDLPPAMILVSIINFGAELKTHETLAEIQQEITNLATKVNAVIDTVETKPSLTKGQEDDILKQTKLSVVDPMRTSYENNGIVTDIYAALKKNSNRNSFKSYFSWEHATMQCVINKEIRREASYAKSTLRTLLLKTLLVSTTKAAEIIFKSMGNGRISVPETAWVLILRHFARERSDLFQPPKGKNTKIGIAKNGKKPPKKKQCADNFEINTPPLPPSHAAHNPNTSVTDADIEIDDDNDAQESAKANWANTFTEWLQLKVNGTPGCTNSAWGASFIGDKWHSYYKECIREEMKLFASDTITGIPRRAPATTTGIPSSRGSLQVGSSFLGTVMSSSTPANNLVVNTPAPQNPTSSFFASMGVHNASHLSMPTQNSITTGLRQRSLTPLTNTSSGGLHSITPLHIGSQSSTLQQNLVQPLFPACQNIESVAFPTGFTMGSRALGTLQCTGEEHVPGNAMRSYTEGPDHTRLQRETMPHNTPQDPERLNGSYANPNGYRGSPSLEDIQCWEHQSFGEDVDELQDHD</sequence>
<evidence type="ECO:0000256" key="1">
    <source>
        <dbReference type="SAM" id="MobiDB-lite"/>
    </source>
</evidence>
<proteinExistence type="predicted"/>
<evidence type="ECO:0000313" key="3">
    <source>
        <dbReference type="Proteomes" id="UP001150217"/>
    </source>
</evidence>
<feature type="compositionally biased region" description="Basic and acidic residues" evidence="1">
    <location>
        <begin position="1"/>
        <end position="11"/>
    </location>
</feature>
<feature type="compositionally biased region" description="Basic and acidic residues" evidence="1">
    <location>
        <begin position="519"/>
        <end position="530"/>
    </location>
</feature>
<comment type="caution">
    <text evidence="2">The sequence shown here is derived from an EMBL/GenBank/DDBJ whole genome shotgun (WGS) entry which is preliminary data.</text>
</comment>
<keyword evidence="3" id="KW-1185">Reference proteome</keyword>
<dbReference type="EMBL" id="JANVFT010000022">
    <property type="protein sequence ID" value="KAJ4497329.1"/>
    <property type="molecule type" value="Genomic_DNA"/>
</dbReference>
<organism evidence="2 3">
    <name type="scientific">Lentinula lateritia</name>
    <dbReference type="NCBI Taxonomy" id="40482"/>
    <lineage>
        <taxon>Eukaryota</taxon>
        <taxon>Fungi</taxon>
        <taxon>Dikarya</taxon>
        <taxon>Basidiomycota</taxon>
        <taxon>Agaricomycotina</taxon>
        <taxon>Agaricomycetes</taxon>
        <taxon>Agaricomycetidae</taxon>
        <taxon>Agaricales</taxon>
        <taxon>Marasmiineae</taxon>
        <taxon>Omphalotaceae</taxon>
        <taxon>Lentinula</taxon>
    </lineage>
</organism>